<gene>
    <name evidence="2" type="ORF">ENS19_06750</name>
</gene>
<comment type="caution">
    <text evidence="2">The sequence shown here is derived from an EMBL/GenBank/DDBJ whole genome shotgun (WGS) entry which is preliminary data.</text>
</comment>
<dbReference type="CDD" id="cd00683">
    <property type="entry name" value="Trans_IPPS_HH"/>
    <property type="match status" value="1"/>
</dbReference>
<dbReference type="SUPFAM" id="SSF48576">
    <property type="entry name" value="Terpenoid synthases"/>
    <property type="match status" value="1"/>
</dbReference>
<dbReference type="InterPro" id="IPR008949">
    <property type="entry name" value="Isoprenoid_synthase_dom_sf"/>
</dbReference>
<proteinExistence type="predicted"/>
<dbReference type="PROSITE" id="PS01045">
    <property type="entry name" value="SQUALEN_PHYTOEN_SYN_2"/>
    <property type="match status" value="1"/>
</dbReference>
<dbReference type="Gene3D" id="1.10.600.10">
    <property type="entry name" value="Farnesyl Diphosphate Synthase"/>
    <property type="match status" value="1"/>
</dbReference>
<dbReference type="SFLD" id="SFLDG01018">
    <property type="entry name" value="Squalene/Phytoene_Synthase_Lik"/>
    <property type="match status" value="1"/>
</dbReference>
<dbReference type="InterPro" id="IPR002060">
    <property type="entry name" value="Squ/phyt_synthse"/>
</dbReference>
<dbReference type="PANTHER" id="PTHR31480">
    <property type="entry name" value="BIFUNCTIONAL LYCOPENE CYCLASE/PHYTOENE SYNTHASE"/>
    <property type="match status" value="1"/>
</dbReference>
<dbReference type="InterPro" id="IPR019845">
    <property type="entry name" value="Squalene/phytoene_synthase_CS"/>
</dbReference>
<reference evidence="2" key="1">
    <citation type="journal article" date="2020" name="mSystems">
        <title>Genome- and Community-Level Interaction Insights into Carbon Utilization and Element Cycling Functions of Hydrothermarchaeota in Hydrothermal Sediment.</title>
        <authorList>
            <person name="Zhou Z."/>
            <person name="Liu Y."/>
            <person name="Xu W."/>
            <person name="Pan J."/>
            <person name="Luo Z.H."/>
            <person name="Li M."/>
        </authorList>
    </citation>
    <scope>NUCLEOTIDE SEQUENCE [LARGE SCALE GENOMIC DNA]</scope>
    <source>
        <strain evidence="2">SpSt-468</strain>
    </source>
</reference>
<evidence type="ECO:0000313" key="2">
    <source>
        <dbReference type="EMBL" id="HFK20958.1"/>
    </source>
</evidence>
<dbReference type="GO" id="GO:0051996">
    <property type="term" value="F:squalene synthase [NAD(P)H] activity"/>
    <property type="evidence" value="ECO:0007669"/>
    <property type="project" value="InterPro"/>
</dbReference>
<name>A0A7C3J4Y0_9CREN</name>
<dbReference type="EMBL" id="DSTX01000011">
    <property type="protein sequence ID" value="HFK20958.1"/>
    <property type="molecule type" value="Genomic_DNA"/>
</dbReference>
<dbReference type="GO" id="GO:0004311">
    <property type="term" value="F:geranylgeranyl diphosphate synthase activity"/>
    <property type="evidence" value="ECO:0007669"/>
    <property type="project" value="InterPro"/>
</dbReference>
<accession>A0A7C3J4Y0</accession>
<dbReference type="Pfam" id="PF00494">
    <property type="entry name" value="SQS_PSY"/>
    <property type="match status" value="1"/>
</dbReference>
<organism evidence="2">
    <name type="scientific">Candidatus Methanomethylicus mesodigestus</name>
    <dbReference type="NCBI Taxonomy" id="1867258"/>
    <lineage>
        <taxon>Archaea</taxon>
        <taxon>Thermoproteota</taxon>
        <taxon>Methanosuratincolia</taxon>
        <taxon>Candidatus Methanomethylicales</taxon>
        <taxon>Candidatus Methanomethylicaceae</taxon>
        <taxon>Candidatus Methanomethylicus</taxon>
    </lineage>
</organism>
<sequence length="303" mass="35501">MFPKEDPKMEKKIYNTFKRGSRTYFYSTLFFPPSIREDVFKLYSFVRVADDLVDQVPQNEDGFYSFRDMYRSALKGDLTGDVVIDSFVELSKRKRFEPQWAESFLNSMEMDLHKNEYATLKELKPYLYGSAEVIGLFMSRIMDLPTAAYKYAMSLGRAMQYINFIRDINEDLKLGRTYLPTEEIKDFSLNSLERNEATLKANEFQRFISFQIERYIKWQNEAEEGFVYMPKKYLLPIKTASDMYAFTAKVITSTPLIVYSKKVKPSIPRIIIHFAWNRLSIKDRYVSSTHLPPITLAGISQGV</sequence>
<evidence type="ECO:0000256" key="1">
    <source>
        <dbReference type="ARBA" id="ARBA00022679"/>
    </source>
</evidence>
<dbReference type="InterPro" id="IPR044843">
    <property type="entry name" value="Trans_IPPS_bact-type"/>
</dbReference>
<dbReference type="AlphaFoldDB" id="A0A7C3J4Y0"/>
<dbReference type="SFLD" id="SFLDS00005">
    <property type="entry name" value="Isoprenoid_Synthase_Type_I"/>
    <property type="match status" value="1"/>
</dbReference>
<protein>
    <submittedName>
        <fullName evidence="2">Phytoene/squalene synthase family protein</fullName>
    </submittedName>
</protein>
<dbReference type="SFLD" id="SFLDG01212">
    <property type="entry name" value="Phytoene_synthase_like"/>
    <property type="match status" value="1"/>
</dbReference>
<dbReference type="GO" id="GO:0008299">
    <property type="term" value="P:isoprenoid biosynthetic process"/>
    <property type="evidence" value="ECO:0007669"/>
    <property type="project" value="UniProtKB-ARBA"/>
</dbReference>
<dbReference type="InterPro" id="IPR033904">
    <property type="entry name" value="Trans_IPPS_HH"/>
</dbReference>
<keyword evidence="1" id="KW-0808">Transferase</keyword>